<feature type="compositionally biased region" description="Polar residues" evidence="1">
    <location>
        <begin position="552"/>
        <end position="562"/>
    </location>
</feature>
<feature type="compositionally biased region" description="Polar residues" evidence="1">
    <location>
        <begin position="242"/>
        <end position="255"/>
    </location>
</feature>
<feature type="region of interest" description="Disordered" evidence="1">
    <location>
        <begin position="492"/>
        <end position="581"/>
    </location>
</feature>
<feature type="compositionally biased region" description="Basic and acidic residues" evidence="1">
    <location>
        <begin position="283"/>
        <end position="292"/>
    </location>
</feature>
<evidence type="ECO:0000256" key="1">
    <source>
        <dbReference type="SAM" id="MobiDB-lite"/>
    </source>
</evidence>
<feature type="non-terminal residue" evidence="2">
    <location>
        <position position="1"/>
    </location>
</feature>
<feature type="compositionally biased region" description="Basic and acidic residues" evidence="1">
    <location>
        <begin position="116"/>
        <end position="126"/>
    </location>
</feature>
<dbReference type="AlphaFoldDB" id="A0A9K3GMZ9"/>
<dbReference type="Proteomes" id="UP000265618">
    <property type="component" value="Unassembled WGS sequence"/>
</dbReference>
<feature type="compositionally biased region" description="Acidic residues" evidence="1">
    <location>
        <begin position="203"/>
        <end position="217"/>
    </location>
</feature>
<feature type="region of interest" description="Disordered" evidence="1">
    <location>
        <begin position="1"/>
        <end position="456"/>
    </location>
</feature>
<sequence length="671" mass="72703">MALINQAKRQREVERDRILYGEGGEGDPRYLHSNRATLRQINRHVTKVAEPEPEQGGEDDSQTECLTESEGERERDTHSDGEGESESDYTVAVNMEDIDIAPPAAVPVSDGEGEGEGEREGEREGVDSLPVAAATGAVREGERDDTGVGSTAISPRSGVPPVSGVEMDIEGDAMDMSTLTDEEGAKGTKGSTKGTKVVVGGVEVDEAVSESESESESDANGQAVQEEVVVSIPVPTAAKTPVRSSTRPSAYQSRGSLSSLSLPSKPDIHNPTVYIEPTSMSHYLDDTSDRDSPIAGKGRRKPMADSPMRKGTRSKSTKPTRGARKGGKGATKPREKTWRERETEKQNERKRLSVFERLSSRSVKDEKLSPRSEERERREKERKRTRTGQAGSGAEHRSERLSPRRERERAGSRVRGDVTRSKQLSPRRQRQREMRGEGVTGAHIDDANLSPRERERLRRVLEGKAYDETVHSVDRSPCVSRQGTRDAVVESCGLSDEEEGIESIEGPHVPRIQGIYPDPSLRSAHKATRAHSSTTVNRGARGSRGRKGRSAPQGTILTSLTGKDTGLDLSPSPIGSPSPNQIAMEETDIWAKDYGKVSGDVARAAQLAGDSALPPTAPKAYAKGERGVYADADGTFGRDSVAGGATVYTYVESGQEGSDNPKDRLREDMDT</sequence>
<protein>
    <submittedName>
        <fullName evidence="2">Uncharacterized protein</fullName>
    </submittedName>
</protein>
<feature type="compositionally biased region" description="Basic and acidic residues" evidence="1">
    <location>
        <begin position="70"/>
        <end position="81"/>
    </location>
</feature>
<feature type="compositionally biased region" description="Low complexity" evidence="1">
    <location>
        <begin position="188"/>
        <end position="202"/>
    </location>
</feature>
<name>A0A9K3GMZ9_9EUKA</name>
<comment type="caution">
    <text evidence="2">The sequence shown here is derived from an EMBL/GenBank/DDBJ whole genome shotgun (WGS) entry which is preliminary data.</text>
</comment>
<gene>
    <name evidence="2" type="ORF">KIPB_010537</name>
</gene>
<feature type="compositionally biased region" description="Acidic residues" evidence="1">
    <location>
        <begin position="51"/>
        <end position="69"/>
    </location>
</feature>
<feature type="compositionally biased region" description="Basic and acidic residues" evidence="1">
    <location>
        <begin position="332"/>
        <end position="379"/>
    </location>
</feature>
<proteinExistence type="predicted"/>
<dbReference type="EMBL" id="BDIP01003952">
    <property type="protein sequence ID" value="GIQ88316.1"/>
    <property type="molecule type" value="Genomic_DNA"/>
</dbReference>
<keyword evidence="3" id="KW-1185">Reference proteome</keyword>
<feature type="compositionally biased region" description="Basic and acidic residues" evidence="1">
    <location>
        <begin position="394"/>
        <end position="420"/>
    </location>
</feature>
<feature type="compositionally biased region" description="Basic and acidic residues" evidence="1">
    <location>
        <begin position="443"/>
        <end position="456"/>
    </location>
</feature>
<evidence type="ECO:0000313" key="3">
    <source>
        <dbReference type="Proteomes" id="UP000265618"/>
    </source>
</evidence>
<accession>A0A9K3GMZ9</accession>
<feature type="region of interest" description="Disordered" evidence="1">
    <location>
        <begin position="652"/>
        <end position="671"/>
    </location>
</feature>
<feature type="compositionally biased region" description="Basic residues" evidence="1">
    <location>
        <begin position="310"/>
        <end position="327"/>
    </location>
</feature>
<evidence type="ECO:0000313" key="2">
    <source>
        <dbReference type="EMBL" id="GIQ88316.1"/>
    </source>
</evidence>
<feature type="compositionally biased region" description="Basic and acidic residues" evidence="1">
    <location>
        <begin position="9"/>
        <end position="19"/>
    </location>
</feature>
<feature type="compositionally biased region" description="Basic and acidic residues" evidence="1">
    <location>
        <begin position="659"/>
        <end position="671"/>
    </location>
</feature>
<organism evidence="2 3">
    <name type="scientific">Kipferlia bialata</name>
    <dbReference type="NCBI Taxonomy" id="797122"/>
    <lineage>
        <taxon>Eukaryota</taxon>
        <taxon>Metamonada</taxon>
        <taxon>Carpediemonas-like organisms</taxon>
        <taxon>Kipferlia</taxon>
    </lineage>
</organism>
<reference evidence="2 3" key="1">
    <citation type="journal article" date="2018" name="PLoS ONE">
        <title>The draft genome of Kipferlia bialata reveals reductive genome evolution in fornicate parasites.</title>
        <authorList>
            <person name="Tanifuji G."/>
            <person name="Takabayashi S."/>
            <person name="Kume K."/>
            <person name="Takagi M."/>
            <person name="Nakayama T."/>
            <person name="Kamikawa R."/>
            <person name="Inagaki Y."/>
            <person name="Hashimoto T."/>
        </authorList>
    </citation>
    <scope>NUCLEOTIDE SEQUENCE [LARGE SCALE GENOMIC DNA]</scope>
    <source>
        <strain evidence="2">NY0173</strain>
    </source>
</reference>